<comment type="caution">
    <text evidence="3">The sequence shown here is derived from an EMBL/GenBank/DDBJ whole genome shotgun (WGS) entry which is preliminary data.</text>
</comment>
<dbReference type="PANTHER" id="PTHR40446">
    <property type="entry name" value="N-ACETYLGLUCOSAMINE-1-PHOSPHODIESTER ALPHA-N-ACETYLGLUCOSAMINIDASE"/>
    <property type="match status" value="1"/>
</dbReference>
<dbReference type="Pfam" id="PF07833">
    <property type="entry name" value="Cu_amine_oxidN1"/>
    <property type="match status" value="1"/>
</dbReference>
<dbReference type="EMBL" id="JBHSMI010000005">
    <property type="protein sequence ID" value="MFC5401763.1"/>
    <property type="molecule type" value="Genomic_DNA"/>
</dbReference>
<organism evidence="3 4">
    <name type="scientific">Cohnella soli</name>
    <dbReference type="NCBI Taxonomy" id="425005"/>
    <lineage>
        <taxon>Bacteria</taxon>
        <taxon>Bacillati</taxon>
        <taxon>Bacillota</taxon>
        <taxon>Bacilli</taxon>
        <taxon>Bacillales</taxon>
        <taxon>Paenibacillaceae</taxon>
        <taxon>Cohnella</taxon>
    </lineage>
</organism>
<dbReference type="SUPFAM" id="SSF55383">
    <property type="entry name" value="Copper amine oxidase, domain N"/>
    <property type="match status" value="1"/>
</dbReference>
<evidence type="ECO:0000259" key="1">
    <source>
        <dbReference type="Pfam" id="PF07833"/>
    </source>
</evidence>
<evidence type="ECO:0000313" key="4">
    <source>
        <dbReference type="Proteomes" id="UP001596113"/>
    </source>
</evidence>
<dbReference type="Gene3D" id="3.30.457.10">
    <property type="entry name" value="Copper amine oxidase-like, N-terminal domain"/>
    <property type="match status" value="2"/>
</dbReference>
<dbReference type="InterPro" id="IPR012854">
    <property type="entry name" value="Cu_amine_oxidase-like_N"/>
</dbReference>
<keyword evidence="4" id="KW-1185">Reference proteome</keyword>
<dbReference type="InterPro" id="IPR036582">
    <property type="entry name" value="Mao_N_sf"/>
</dbReference>
<protein>
    <submittedName>
        <fullName evidence="3">Stalk domain-containing protein</fullName>
    </submittedName>
</protein>
<name>A0ABW0HN16_9BACL</name>
<dbReference type="Pfam" id="PF09992">
    <property type="entry name" value="NAGPA"/>
    <property type="match status" value="1"/>
</dbReference>
<feature type="domain" description="Phosphodiester glycosidase" evidence="2">
    <location>
        <begin position="236"/>
        <end position="423"/>
    </location>
</feature>
<feature type="domain" description="Copper amine oxidase-like N-terminal" evidence="1">
    <location>
        <begin position="786"/>
        <end position="893"/>
    </location>
</feature>
<dbReference type="Proteomes" id="UP001596113">
    <property type="component" value="Unassembled WGS sequence"/>
</dbReference>
<evidence type="ECO:0000259" key="2">
    <source>
        <dbReference type="Pfam" id="PF09992"/>
    </source>
</evidence>
<gene>
    <name evidence="3" type="ORF">ACFPOF_03370</name>
</gene>
<sequence length="894" mass="94742">MVQQTQHVRSRSLRLVAPLLAGAIVLSSSFSGGFIPHSYAAVAVTYKLVKQTDAIVTSGVRELSYKWVPSDSKQATEAVHVLQIDLTNPYVKLDAMGGPKGSVTTKQSVGAMAKETGAIAGINGDVFRTGIATEAVPMGAQITSGKLLVSTEQLTGMYAFGVTADGKPMIDQFKFTGTVTAADGAQFSLTGMNKSAYMTEPNSAYSHVDALYIYTSAWTAPERPVNSATKPTEALVVDGIVTEVSIGTPIKTAIPTNGYILRGHGDKTAADFIKTHLTVGQPVQSEYSLQSMTNGTTYAENAFQMMVSGHTLLVDQGAASAFTRNINGVSGGADRARTAVGYSKDGATAYLVTVEENGGRDGVTLKELQQILVSLGAWKAINLDGGGSTTMVSRPLGEFQVQLSHPTSYGTTQRLVTNGIGVFTTAPSGELKGITASGPKTLFVGGQANYSLKAYDTYYNPLDPTGLAAIWKLDKAIGTISGGTLTATKPGNATLSVTSGQATDKTTIEVIGEAQISQLTVEPSSRVLRPGAVISVPVKATLTDGRQLSIPAASIKWEFRGFTGKADGGKITVDQVQKNASVGYAIARYDGYGTVAVLAAGTEKMLEDFEKATYNVGFAGTPVETVGTTTISTGIPGRENSKVLVLDYDFTNGKGKRYANAVLNDGKGISIDGTPSTMTLDILGDQSSHWLRAEFTDAKGKTVYINVADKIDWTGWKNVRIDLAAGGLTGPSKLTKLYIVNQEQDQDERAVTGELAFDNLVLQYPPAQIAVPKPTIVMTVGKKEATVDGKKAALPAAPFNQGGTNYVPLQYIATKLGATYQWDNAAKKITVLRGDRMLELWSGSSKAILNGQRLTVTGSPILQKNNVYVPIRVITEQLGMKVEWDQKKKTITIH</sequence>
<accession>A0ABW0HN16</accession>
<dbReference type="InterPro" id="IPR018711">
    <property type="entry name" value="NAGPA"/>
</dbReference>
<dbReference type="RefSeq" id="WP_378129628.1">
    <property type="nucleotide sequence ID" value="NZ_JBHSMI010000005.1"/>
</dbReference>
<evidence type="ECO:0000313" key="3">
    <source>
        <dbReference type="EMBL" id="MFC5401763.1"/>
    </source>
</evidence>
<reference evidence="4" key="1">
    <citation type="journal article" date="2019" name="Int. J. Syst. Evol. Microbiol.">
        <title>The Global Catalogue of Microorganisms (GCM) 10K type strain sequencing project: providing services to taxonomists for standard genome sequencing and annotation.</title>
        <authorList>
            <consortium name="The Broad Institute Genomics Platform"/>
            <consortium name="The Broad Institute Genome Sequencing Center for Infectious Disease"/>
            <person name="Wu L."/>
            <person name="Ma J."/>
        </authorList>
    </citation>
    <scope>NUCLEOTIDE SEQUENCE [LARGE SCALE GENOMIC DNA]</scope>
    <source>
        <strain evidence="4">CGMCC 1.18575</strain>
    </source>
</reference>
<dbReference type="PANTHER" id="PTHR40446:SF2">
    <property type="entry name" value="N-ACETYLGLUCOSAMINE-1-PHOSPHODIESTER ALPHA-N-ACETYLGLUCOSAMINIDASE"/>
    <property type="match status" value="1"/>
</dbReference>
<proteinExistence type="predicted"/>